<dbReference type="Proteomes" id="UP000464330">
    <property type="component" value="Chromosome"/>
</dbReference>
<evidence type="ECO:0000313" key="3">
    <source>
        <dbReference type="Proteomes" id="UP000464330"/>
    </source>
</evidence>
<accession>A0A6C0QRD1</accession>
<reference evidence="2 3" key="1">
    <citation type="journal article" date="2020" name="Int. J. Med. Microbiol.">
        <title>Discovery of Paenibacillus larvae ERIC V: Phenotypic and genomic comparison to genotypes ERIC I-IV reveal different inventories of virulence factors which correlate with epidemiological prevalences of American Foulbrood.</title>
        <authorList>
            <person name="Beims H."/>
            <person name="Bunk B."/>
            <person name="Erler S."/>
            <person name="Mohr K.I."/>
            <person name="Sproer C."/>
            <person name="Pradella S."/>
            <person name="Gunther G."/>
            <person name="Rohde M."/>
            <person name="von der Ohe W."/>
            <person name="Steinert M."/>
        </authorList>
    </citation>
    <scope>NUCLEOTIDE SEQUENCE [LARGE SCALE GENOMIC DNA]</scope>
    <source>
        <strain evidence="2">Eric_V</strain>
    </source>
</reference>
<feature type="coiled-coil region" evidence="1">
    <location>
        <begin position="238"/>
        <end position="272"/>
    </location>
</feature>
<name>A0A6C0QRD1_9BACL</name>
<evidence type="ECO:0000313" key="2">
    <source>
        <dbReference type="EMBL" id="QHZ51140.1"/>
    </source>
</evidence>
<gene>
    <name evidence="2" type="ORF">ERICV_01992</name>
</gene>
<organism evidence="2 3">
    <name type="scientific">Paenibacillus larvae subsp. larvae</name>
    <dbReference type="NCBI Taxonomy" id="147375"/>
    <lineage>
        <taxon>Bacteria</taxon>
        <taxon>Bacillati</taxon>
        <taxon>Bacillota</taxon>
        <taxon>Bacilli</taxon>
        <taxon>Bacillales</taxon>
        <taxon>Paenibacillaceae</taxon>
        <taxon>Paenibacillus</taxon>
    </lineage>
</organism>
<dbReference type="EMBL" id="CP019717">
    <property type="protein sequence ID" value="QHZ51140.1"/>
    <property type="molecule type" value="Genomic_DNA"/>
</dbReference>
<keyword evidence="1" id="KW-0175">Coiled coil</keyword>
<dbReference type="AlphaFoldDB" id="A0A6C0QRD1"/>
<evidence type="ECO:0000256" key="1">
    <source>
        <dbReference type="SAM" id="Coils"/>
    </source>
</evidence>
<dbReference type="InterPro" id="IPR021451">
    <property type="entry name" value="DUF3102"/>
</dbReference>
<proteinExistence type="predicted"/>
<dbReference type="Pfam" id="PF11300">
    <property type="entry name" value="DUF3102"/>
    <property type="match status" value="1"/>
</dbReference>
<protein>
    <submittedName>
        <fullName evidence="2">Uncharacterized protein</fullName>
    </submittedName>
</protein>
<sequence>MERPHRPCLFYRDEPRTVWRRGICANAKLEIRAGRDQAEPDIIRAGSDTKGVRSGIPGVPTIPAIPDPDSRVCTIVYGKPDTSAGAGGEEDRGAGNRHIGAIIVALEGGVTMTKVAEKQAGELSSDLATLTAEINAYKRVAGEAVFEIGRRLKYVKENDLVHGQFGEWLESVGIDWNVANRMMKIVTELDSNSDTYQNIGWQVLYLIATLPPEERTKPHKVPSTGETKTVEDMTIRELREVKAALKAEEKARKEAEERTEAIRDTLEAIRQQPPKTQYVPDPRVSDRLKRYEARYGDIDGIVTDRISNHTEVDGAAAQFADDVQTFLLSYAHLTTFKASFMGISDGAYENYVTSLDALKEFINGMQRVLDGSPRGKAEVIDINDAKVI</sequence>